<evidence type="ECO:0000256" key="2">
    <source>
        <dbReference type="SAM" id="MobiDB-lite"/>
    </source>
</evidence>
<dbReference type="GO" id="GO:0003723">
    <property type="term" value="F:RNA binding"/>
    <property type="evidence" value="ECO:0007669"/>
    <property type="project" value="UniProtKB-KW"/>
</dbReference>
<gene>
    <name evidence="3" type="ORF">KPH14_002261</name>
</gene>
<dbReference type="PANTHER" id="PTHR48029:SF1">
    <property type="entry name" value="NUCLEOLAR PROTEIN 8"/>
    <property type="match status" value="1"/>
</dbReference>
<protein>
    <submittedName>
        <fullName evidence="3">Uncharacterized protein</fullName>
    </submittedName>
</protein>
<evidence type="ECO:0000256" key="1">
    <source>
        <dbReference type="ARBA" id="ARBA00022884"/>
    </source>
</evidence>
<dbReference type="EMBL" id="JAIFRP010000038">
    <property type="protein sequence ID" value="KAK2581783.1"/>
    <property type="molecule type" value="Genomic_DNA"/>
</dbReference>
<dbReference type="PANTHER" id="PTHR48029">
    <property type="entry name" value="NUCLEOLAR PROTEIN 8"/>
    <property type="match status" value="1"/>
</dbReference>
<sequence>MTEHIESEKKRLLSLKRKKEAFKEKEQFIRDALKNVDNKKVNNKIVFDDNIEESIVVEKKEKKRKTLFDDDEDNKEEVIWDDEVFDKKKNMDEKYMKLQASFGNDSRFTLDDRFIEKDKEDGENEEENGEYDLQKEKEWQFNILEDILGQPIGTNKPKDQETIKKYAMIRYDPTEDKHREYELTAEQIESSTKAKKKKKKVEIPLETNESDPVEVSKDVYYSVSNTLTKSLKQEGGFSLLKLYGKEDDKTVSENVQNAAIDTEVKEDMPKKQRTFLNFDSKNPFKYDSSDDENEPESNVQQLLNHKQEEETSNLFGKYSDNLFFSSNDSRFKDALNFFKKESVPNNEFKSLRRELKQIVRTKVRKNVRKTEWWGSKRKIRKPS</sequence>
<evidence type="ECO:0000313" key="3">
    <source>
        <dbReference type="EMBL" id="KAK2581783.1"/>
    </source>
</evidence>
<dbReference type="Proteomes" id="UP001258017">
    <property type="component" value="Unassembled WGS sequence"/>
</dbReference>
<accession>A0AAD9RM95</accession>
<reference evidence="3" key="1">
    <citation type="submission" date="2021-08" db="EMBL/GenBank/DDBJ databases">
        <authorList>
            <person name="Misof B."/>
            <person name="Oliver O."/>
            <person name="Podsiadlowski L."/>
            <person name="Donath A."/>
            <person name="Peters R."/>
            <person name="Mayer C."/>
            <person name="Rust J."/>
            <person name="Gunkel S."/>
            <person name="Lesny P."/>
            <person name="Martin S."/>
            <person name="Oeyen J.P."/>
            <person name="Petersen M."/>
            <person name="Panagiotis P."/>
            <person name="Wilbrandt J."/>
            <person name="Tanja T."/>
        </authorList>
    </citation>
    <scope>NUCLEOTIDE SEQUENCE</scope>
    <source>
        <strain evidence="3">GBR_01_08_01A</strain>
        <tissue evidence="3">Thorax + abdomen</tissue>
    </source>
</reference>
<dbReference type="AlphaFoldDB" id="A0AAD9RM95"/>
<evidence type="ECO:0000313" key="4">
    <source>
        <dbReference type="Proteomes" id="UP001258017"/>
    </source>
</evidence>
<proteinExistence type="predicted"/>
<keyword evidence="4" id="KW-1185">Reference proteome</keyword>
<feature type="region of interest" description="Disordered" evidence="2">
    <location>
        <begin position="280"/>
        <end position="302"/>
    </location>
</feature>
<organism evidence="3 4">
    <name type="scientific">Odynerus spinipes</name>
    <dbReference type="NCBI Taxonomy" id="1348599"/>
    <lineage>
        <taxon>Eukaryota</taxon>
        <taxon>Metazoa</taxon>
        <taxon>Ecdysozoa</taxon>
        <taxon>Arthropoda</taxon>
        <taxon>Hexapoda</taxon>
        <taxon>Insecta</taxon>
        <taxon>Pterygota</taxon>
        <taxon>Neoptera</taxon>
        <taxon>Endopterygota</taxon>
        <taxon>Hymenoptera</taxon>
        <taxon>Apocrita</taxon>
        <taxon>Aculeata</taxon>
        <taxon>Vespoidea</taxon>
        <taxon>Vespidae</taxon>
        <taxon>Eumeninae</taxon>
        <taxon>Odynerus</taxon>
    </lineage>
</organism>
<reference evidence="3" key="2">
    <citation type="journal article" date="2023" name="Commun. Biol.">
        <title>Intrasexual cuticular hydrocarbon dimorphism in a wasp sheds light on hydrocarbon biosynthesis genes in Hymenoptera.</title>
        <authorList>
            <person name="Moris V.C."/>
            <person name="Podsiadlowski L."/>
            <person name="Martin S."/>
            <person name="Oeyen J.P."/>
            <person name="Donath A."/>
            <person name="Petersen M."/>
            <person name="Wilbrandt J."/>
            <person name="Misof B."/>
            <person name="Liedtke D."/>
            <person name="Thamm M."/>
            <person name="Scheiner R."/>
            <person name="Schmitt T."/>
            <person name="Niehuis O."/>
        </authorList>
    </citation>
    <scope>NUCLEOTIDE SEQUENCE</scope>
    <source>
        <strain evidence="3">GBR_01_08_01A</strain>
    </source>
</reference>
<comment type="caution">
    <text evidence="3">The sequence shown here is derived from an EMBL/GenBank/DDBJ whole genome shotgun (WGS) entry which is preliminary data.</text>
</comment>
<keyword evidence="1" id="KW-0694">RNA-binding</keyword>
<name>A0AAD9RM95_9HYME</name>